<dbReference type="InterPro" id="IPR000551">
    <property type="entry name" value="MerR-type_HTH_dom"/>
</dbReference>
<dbReference type="PATRIC" id="fig|1053219.3.peg.2568"/>
<dbReference type="Gene3D" id="1.10.1660.10">
    <property type="match status" value="1"/>
</dbReference>
<reference evidence="3 4" key="1">
    <citation type="submission" date="2012-04" db="EMBL/GenBank/DDBJ databases">
        <title>The Genome Sequence of Bacillus cereus MC67.</title>
        <authorList>
            <consortium name="The Broad Institute Genome Sequencing Platform"/>
            <consortium name="The Broad Institute Genome Sequencing Center for Infectious Disease"/>
            <person name="Feldgarden M."/>
            <person name="Van der Auwera G.A."/>
            <person name="Mahillon J."/>
            <person name="Duprez V."/>
            <person name="Timmery S."/>
            <person name="Mattelet C."/>
            <person name="Dierick K."/>
            <person name="Sun M."/>
            <person name="Yu Z."/>
            <person name="Zhu L."/>
            <person name="Hu X."/>
            <person name="Shank E.B."/>
            <person name="Swiecicka I."/>
            <person name="Hansen B.M."/>
            <person name="Andrup L."/>
            <person name="Young S.K."/>
            <person name="Zeng Q."/>
            <person name="Gargeya S."/>
            <person name="Fitzgerald M."/>
            <person name="Haas B."/>
            <person name="Abouelleil A."/>
            <person name="Alvarado L."/>
            <person name="Arachchi H.M."/>
            <person name="Berlin A."/>
            <person name="Chapman S.B."/>
            <person name="Goldberg J."/>
            <person name="Griggs A."/>
            <person name="Gujja S."/>
            <person name="Hansen M."/>
            <person name="Howarth C."/>
            <person name="Imamovic A."/>
            <person name="Larimer J."/>
            <person name="McCowen C."/>
            <person name="Montmayeur A."/>
            <person name="Murphy C."/>
            <person name="Neiman D."/>
            <person name="Pearson M."/>
            <person name="Priest M."/>
            <person name="Roberts A."/>
            <person name="Saif S."/>
            <person name="Shea T."/>
            <person name="Sisk P."/>
            <person name="Sykes S."/>
            <person name="Wortman J."/>
            <person name="Nusbaum C."/>
            <person name="Birren B."/>
        </authorList>
    </citation>
    <scope>NUCLEOTIDE SEQUENCE [LARGE SCALE GENOMIC DNA]</scope>
    <source>
        <strain evidence="3 4">MC67</strain>
    </source>
</reference>
<dbReference type="RefSeq" id="WP_002159894.1">
    <property type="nucleotide sequence ID" value="NZ_JH792113.1"/>
</dbReference>
<dbReference type="GO" id="GO:0003700">
    <property type="term" value="F:DNA-binding transcription factor activity"/>
    <property type="evidence" value="ECO:0007669"/>
    <property type="project" value="InterPro"/>
</dbReference>
<dbReference type="PANTHER" id="PTHR30204">
    <property type="entry name" value="REDOX-CYCLING DRUG-SENSING TRANSCRIPTIONAL ACTIVATOR SOXR"/>
    <property type="match status" value="1"/>
</dbReference>
<dbReference type="PANTHER" id="PTHR30204:SF96">
    <property type="entry name" value="CHROMOSOME-ANCHORING PROTEIN RACA"/>
    <property type="match status" value="1"/>
</dbReference>
<dbReference type="CDD" id="cd01106">
    <property type="entry name" value="HTH_TipAL-Mta"/>
    <property type="match status" value="1"/>
</dbReference>
<proteinExistence type="predicted"/>
<gene>
    <name evidence="3" type="ORF">II3_02519</name>
</gene>
<evidence type="ECO:0000313" key="4">
    <source>
        <dbReference type="Proteomes" id="UP000006997"/>
    </source>
</evidence>
<dbReference type="AlphaFoldDB" id="J8C1N8"/>
<dbReference type="SUPFAM" id="SSF46955">
    <property type="entry name" value="Putative DNA-binding domain"/>
    <property type="match status" value="1"/>
</dbReference>
<accession>J8C1N8</accession>
<dbReference type="PRINTS" id="PR00040">
    <property type="entry name" value="HTHMERR"/>
</dbReference>
<dbReference type="SMART" id="SM00422">
    <property type="entry name" value="HTH_MERR"/>
    <property type="match status" value="1"/>
</dbReference>
<evidence type="ECO:0000313" key="3">
    <source>
        <dbReference type="EMBL" id="EJR00129.1"/>
    </source>
</evidence>
<dbReference type="PROSITE" id="PS50937">
    <property type="entry name" value="HTH_MERR_2"/>
    <property type="match status" value="1"/>
</dbReference>
<evidence type="ECO:0000256" key="1">
    <source>
        <dbReference type="ARBA" id="ARBA00023125"/>
    </source>
</evidence>
<dbReference type="Pfam" id="PF13411">
    <property type="entry name" value="MerR_1"/>
    <property type="match status" value="1"/>
</dbReference>
<dbReference type="Proteomes" id="UP000006997">
    <property type="component" value="Unassembled WGS sequence"/>
</dbReference>
<feature type="domain" description="HTH merR-type" evidence="2">
    <location>
        <begin position="3"/>
        <end position="72"/>
    </location>
</feature>
<organism evidence="3 4">
    <name type="scientific">Bacillus cereus MC67</name>
    <dbReference type="NCBI Taxonomy" id="1053219"/>
    <lineage>
        <taxon>Bacteria</taxon>
        <taxon>Bacillati</taxon>
        <taxon>Bacillota</taxon>
        <taxon>Bacilli</taxon>
        <taxon>Bacillales</taxon>
        <taxon>Bacillaceae</taxon>
        <taxon>Bacillus</taxon>
        <taxon>Bacillus cereus group</taxon>
    </lineage>
</organism>
<sequence length="253" mass="29977">MELISIQELTRETGITVRTLRYYDQIDLLKPSGKTDGGHRLYSERDVVRLQQILFLKEMGFSLKEVANMLVTGELNLKGSLEKQLQFVQEEQKKFNRMERVLQAVVYSVDVEGELDWKVMFELIQLSKQSPRIREIFQNEVFSKEEQDLLHNLPNMSEEDPNVLEWVDLLKQLRNFMKDGKEASCDEVQEATKKLMQKCLEMANGDEAFLDKLWEVRKSKEDSQKMSMYPIEEELLVYMDEAFRIYDERERDK</sequence>
<dbReference type="EMBL" id="AHEN01000026">
    <property type="protein sequence ID" value="EJR00129.1"/>
    <property type="molecule type" value="Genomic_DNA"/>
</dbReference>
<protein>
    <recommendedName>
        <fullName evidence="2">HTH merR-type domain-containing protein</fullName>
    </recommendedName>
</protein>
<evidence type="ECO:0000259" key="2">
    <source>
        <dbReference type="PROSITE" id="PS50937"/>
    </source>
</evidence>
<dbReference type="InterPro" id="IPR009061">
    <property type="entry name" value="DNA-bd_dom_put_sf"/>
</dbReference>
<keyword evidence="1" id="KW-0238">DNA-binding</keyword>
<dbReference type="HOGENOM" id="CLU_060077_0_5_9"/>
<comment type="caution">
    <text evidence="3">The sequence shown here is derived from an EMBL/GenBank/DDBJ whole genome shotgun (WGS) entry which is preliminary data.</text>
</comment>
<dbReference type="GO" id="GO:0003677">
    <property type="term" value="F:DNA binding"/>
    <property type="evidence" value="ECO:0007669"/>
    <property type="project" value="UniProtKB-KW"/>
</dbReference>
<name>J8C1N8_BACCE</name>
<dbReference type="InterPro" id="IPR047057">
    <property type="entry name" value="MerR_fam"/>
</dbReference>